<dbReference type="Proteomes" id="UP000003288">
    <property type="component" value="Unassembled WGS sequence"/>
</dbReference>
<proteinExistence type="predicted"/>
<evidence type="ECO:0000313" key="4">
    <source>
        <dbReference type="EMBL" id="EDM23264.1"/>
    </source>
</evidence>
<dbReference type="AlphaFoldDB" id="A0AAI9AGV0"/>
<dbReference type="InterPro" id="IPR029057">
    <property type="entry name" value="PRTase-like"/>
</dbReference>
<dbReference type="PANTHER" id="PTHR43363">
    <property type="entry name" value="HYPOXANTHINE PHOSPHORIBOSYLTRANSFERASE"/>
    <property type="match status" value="1"/>
</dbReference>
<organism evidence="4 5">
    <name type="scientific">Caminibacter mediatlanticus TB-2</name>
    <dbReference type="NCBI Taxonomy" id="391592"/>
    <lineage>
        <taxon>Bacteria</taxon>
        <taxon>Pseudomonadati</taxon>
        <taxon>Campylobacterota</taxon>
        <taxon>Epsilonproteobacteria</taxon>
        <taxon>Nautiliales</taxon>
        <taxon>Nautiliaceae</taxon>
        <taxon>Caminibacter</taxon>
    </lineage>
</organism>
<protein>
    <submittedName>
        <fullName evidence="4">Nucleotide phosphoribosyltransferase, putative</fullName>
    </submittedName>
</protein>
<gene>
    <name evidence="4" type="ORF">CMTB2_06186</name>
</gene>
<sequence>MKEFYSFNDFSKDIEILANKIKGYNADALLAIARGGLTLGHFLAERLNTREVYSINAISYEGDKKLGYVKIFNLPNLKHKKKIVLVDDISDSGETLKAVKELITKTYPQIEIKTATIFYKENTKVMPDFYIKEAKNWIVFFWDSEGQEITKKSIKG</sequence>
<feature type="domain" description="Phosphoribosyltransferase" evidence="3">
    <location>
        <begin position="17"/>
        <end position="144"/>
    </location>
</feature>
<dbReference type="GO" id="GO:0016757">
    <property type="term" value="F:glycosyltransferase activity"/>
    <property type="evidence" value="ECO:0007669"/>
    <property type="project" value="UniProtKB-KW"/>
</dbReference>
<evidence type="ECO:0000256" key="1">
    <source>
        <dbReference type="ARBA" id="ARBA00022676"/>
    </source>
</evidence>
<dbReference type="CDD" id="cd06223">
    <property type="entry name" value="PRTases_typeI"/>
    <property type="match status" value="1"/>
</dbReference>
<dbReference type="Gene3D" id="3.40.50.2020">
    <property type="match status" value="1"/>
</dbReference>
<name>A0AAI9AGV0_9BACT</name>
<dbReference type="Pfam" id="PF00156">
    <property type="entry name" value="Pribosyltran"/>
    <property type="match status" value="1"/>
</dbReference>
<accession>A0AAI9AGV0</accession>
<reference evidence="4 5" key="1">
    <citation type="journal article" date="2011" name="Stand. Genomic Sci.">
        <title>Draft genome sequence of Caminibacter mediatlanticus strain TB-2, an epsilonproteobacterium isolated from a deep-sea hydrothermal vent.</title>
        <authorList>
            <person name="Giovannelli D."/>
            <person name="Ferriera S."/>
            <person name="Johnson J."/>
            <person name="Kravitz S."/>
            <person name="Perez-Rodriguez I."/>
            <person name="Ricci J."/>
            <person name="O'Brien C."/>
            <person name="Voordeckers J.W."/>
            <person name="Bini E."/>
            <person name="Vetriani C."/>
        </authorList>
    </citation>
    <scope>NUCLEOTIDE SEQUENCE [LARGE SCALE GENOMIC DNA]</scope>
    <source>
        <strain evidence="4 5">TB-2</strain>
    </source>
</reference>
<dbReference type="SUPFAM" id="SSF53271">
    <property type="entry name" value="PRTase-like"/>
    <property type="match status" value="1"/>
</dbReference>
<dbReference type="InterPro" id="IPR000836">
    <property type="entry name" value="PRTase_dom"/>
</dbReference>
<evidence type="ECO:0000313" key="5">
    <source>
        <dbReference type="Proteomes" id="UP000003288"/>
    </source>
</evidence>
<dbReference type="EMBL" id="ABCJ01000007">
    <property type="protein sequence ID" value="EDM23264.1"/>
    <property type="molecule type" value="Genomic_DNA"/>
</dbReference>
<evidence type="ECO:0000259" key="3">
    <source>
        <dbReference type="Pfam" id="PF00156"/>
    </source>
</evidence>
<keyword evidence="2" id="KW-0808">Transferase</keyword>
<evidence type="ECO:0000256" key="2">
    <source>
        <dbReference type="ARBA" id="ARBA00022679"/>
    </source>
</evidence>
<keyword evidence="1 4" id="KW-0328">Glycosyltransferase</keyword>
<dbReference type="PANTHER" id="PTHR43363:SF1">
    <property type="entry name" value="HYPOXANTHINE-GUANINE PHOSPHORIBOSYLTRANSFERASE"/>
    <property type="match status" value="1"/>
</dbReference>
<dbReference type="RefSeq" id="WP_007475043.1">
    <property type="nucleotide sequence ID" value="NZ_ABCJ01000007.1"/>
</dbReference>
<comment type="caution">
    <text evidence="4">The sequence shown here is derived from an EMBL/GenBank/DDBJ whole genome shotgun (WGS) entry which is preliminary data.</text>
</comment>